<evidence type="ECO:0000256" key="6">
    <source>
        <dbReference type="ARBA" id="ARBA00022892"/>
    </source>
</evidence>
<evidence type="ECO:0000256" key="2">
    <source>
        <dbReference type="ARBA" id="ARBA00010120"/>
    </source>
</evidence>
<dbReference type="Proteomes" id="UP000218209">
    <property type="component" value="Unassembled WGS sequence"/>
</dbReference>
<evidence type="ECO:0000313" key="12">
    <source>
        <dbReference type="EMBL" id="OSX69267.1"/>
    </source>
</evidence>
<evidence type="ECO:0000256" key="8">
    <source>
        <dbReference type="ARBA" id="ARBA00022989"/>
    </source>
</evidence>
<keyword evidence="8 11" id="KW-1133">Transmembrane helix</keyword>
<evidence type="ECO:0000256" key="3">
    <source>
        <dbReference type="ARBA" id="ARBA00022448"/>
    </source>
</evidence>
<dbReference type="PROSITE" id="PS00952">
    <property type="entry name" value="ER_LUMEN_RECEPTOR_2"/>
    <property type="match status" value="1"/>
</dbReference>
<evidence type="ECO:0000313" key="13">
    <source>
        <dbReference type="Proteomes" id="UP000218209"/>
    </source>
</evidence>
<keyword evidence="10 11" id="KW-0675">Receptor</keyword>
<comment type="caution">
    <text evidence="11">Lacks conserved residue(s) required for the propagation of feature annotation.</text>
</comment>
<feature type="transmembrane region" description="Helical" evidence="11">
    <location>
        <begin position="185"/>
        <end position="205"/>
    </location>
</feature>
<comment type="subcellular location">
    <subcellularLocation>
        <location evidence="1 11">Endoplasmic reticulum membrane</location>
        <topology evidence="1 11">Multi-pass membrane protein</topology>
    </subcellularLocation>
</comment>
<keyword evidence="4 11" id="KW-0812">Transmembrane</keyword>
<dbReference type="GO" id="GO:0046923">
    <property type="term" value="F:ER retention sequence binding"/>
    <property type="evidence" value="ECO:0007669"/>
    <property type="project" value="InterPro"/>
</dbReference>
<keyword evidence="6" id="KW-0931">ER-Golgi transport</keyword>
<comment type="similarity">
    <text evidence="2 11">Belongs to the ERD2 family.</text>
</comment>
<dbReference type="Pfam" id="PF00810">
    <property type="entry name" value="ER_lumen_recept"/>
    <property type="match status" value="1"/>
</dbReference>
<sequence length="218" mass="25196">MNIFRIAGDMSHVASIAILLLKMKTSRNCAGVSLKTQELYALVFLTRYVDLLFTNPLRSPLTMYNTIMKILFISTSLYIVYQMRTRYKHTYNEAADAFRVPFLIGPAAVAALLFHLKNTVVEVVWAFSIFLEAVAIMPQLFLLQKTGEVENITGHYIFALGAYRGLYALNWVWRAFWEPGYRQWLTWTAGIVQTGLYADFFYHYIRSKRQGKKLKLPP</sequence>
<feature type="transmembrane region" description="Helical" evidence="11">
    <location>
        <begin position="155"/>
        <end position="173"/>
    </location>
</feature>
<keyword evidence="5 11" id="KW-0256">Endoplasmic reticulum</keyword>
<reference evidence="12 13" key="1">
    <citation type="submission" date="2017-03" db="EMBL/GenBank/DDBJ databases">
        <title>WGS assembly of Porphyra umbilicalis.</title>
        <authorList>
            <person name="Brawley S.H."/>
            <person name="Blouin N.A."/>
            <person name="Ficko-Blean E."/>
            <person name="Wheeler G.L."/>
            <person name="Lohr M."/>
            <person name="Goodson H.V."/>
            <person name="Jenkins J.W."/>
            <person name="Blaby-Haas C.E."/>
            <person name="Helliwell K.E."/>
            <person name="Chan C."/>
            <person name="Marriage T."/>
            <person name="Bhattacharya D."/>
            <person name="Klein A.S."/>
            <person name="Badis Y."/>
            <person name="Brodie J."/>
            <person name="Cao Y."/>
            <person name="Collen J."/>
            <person name="Dittami S.M."/>
            <person name="Gachon C.M."/>
            <person name="Green B.R."/>
            <person name="Karpowicz S."/>
            <person name="Kim J.W."/>
            <person name="Kudahl U."/>
            <person name="Lin S."/>
            <person name="Michel G."/>
            <person name="Mittag M."/>
            <person name="Olson B.J."/>
            <person name="Pangilinan J."/>
            <person name="Peng Y."/>
            <person name="Qiu H."/>
            <person name="Shu S."/>
            <person name="Singer J.T."/>
            <person name="Smith A.G."/>
            <person name="Sprecher B.N."/>
            <person name="Wagner V."/>
            <person name="Wang W."/>
            <person name="Wang Z.-Y."/>
            <person name="Yan J."/>
            <person name="Yarish C."/>
            <person name="Zoeuner-Riek S."/>
            <person name="Zhuang Y."/>
            <person name="Zou Y."/>
            <person name="Lindquist E.A."/>
            <person name="Grimwood J."/>
            <person name="Barry K."/>
            <person name="Rokhsar D.S."/>
            <person name="Schmutz J."/>
            <person name="Stiller J.W."/>
            <person name="Grossman A.R."/>
            <person name="Prochnik S.E."/>
        </authorList>
    </citation>
    <scope>NUCLEOTIDE SEQUENCE [LARGE SCALE GENOMIC DNA]</scope>
    <source>
        <strain evidence="12">4086291</strain>
    </source>
</reference>
<protein>
    <recommendedName>
        <fullName evidence="11">ER lumen protein-retaining receptor</fullName>
    </recommendedName>
</protein>
<name>A0A1X6NKZ5_PORUM</name>
<keyword evidence="13" id="KW-1185">Reference proteome</keyword>
<dbReference type="AlphaFoldDB" id="A0A1X6NKZ5"/>
<evidence type="ECO:0000256" key="1">
    <source>
        <dbReference type="ARBA" id="ARBA00004477"/>
    </source>
</evidence>
<feature type="transmembrane region" description="Helical" evidence="11">
    <location>
        <begin position="100"/>
        <end position="117"/>
    </location>
</feature>
<evidence type="ECO:0000256" key="4">
    <source>
        <dbReference type="ARBA" id="ARBA00022692"/>
    </source>
</evidence>
<evidence type="ECO:0000256" key="11">
    <source>
        <dbReference type="RuleBase" id="RU000634"/>
    </source>
</evidence>
<evidence type="ECO:0000256" key="10">
    <source>
        <dbReference type="ARBA" id="ARBA00023170"/>
    </source>
</evidence>
<dbReference type="GO" id="GO:0006621">
    <property type="term" value="P:protein retention in ER lumen"/>
    <property type="evidence" value="ECO:0007669"/>
    <property type="project" value="InterPro"/>
</dbReference>
<accession>A0A1X6NKZ5</accession>
<dbReference type="GO" id="GO:0005789">
    <property type="term" value="C:endoplasmic reticulum membrane"/>
    <property type="evidence" value="ECO:0007669"/>
    <property type="project" value="UniProtKB-SubCell"/>
</dbReference>
<proteinExistence type="inferred from homology"/>
<dbReference type="OrthoDB" id="7694678at2759"/>
<feature type="transmembrane region" description="Helical" evidence="11">
    <location>
        <begin position="61"/>
        <end position="80"/>
    </location>
</feature>
<evidence type="ECO:0000256" key="7">
    <source>
        <dbReference type="ARBA" id="ARBA00022927"/>
    </source>
</evidence>
<gene>
    <name evidence="12" type="ORF">BU14_1679s0002</name>
</gene>
<dbReference type="InterPro" id="IPR000133">
    <property type="entry name" value="ER_ret_rcpt"/>
</dbReference>
<dbReference type="GO" id="GO:0015031">
    <property type="term" value="P:protein transport"/>
    <property type="evidence" value="ECO:0007669"/>
    <property type="project" value="UniProtKB-KW"/>
</dbReference>
<evidence type="ECO:0000256" key="5">
    <source>
        <dbReference type="ARBA" id="ARBA00022824"/>
    </source>
</evidence>
<dbReference type="EMBL" id="KV919653">
    <property type="protein sequence ID" value="OSX69267.1"/>
    <property type="molecule type" value="Genomic_DNA"/>
</dbReference>
<organism evidence="12 13">
    <name type="scientific">Porphyra umbilicalis</name>
    <name type="common">Purple laver</name>
    <name type="synonym">Red alga</name>
    <dbReference type="NCBI Taxonomy" id="2786"/>
    <lineage>
        <taxon>Eukaryota</taxon>
        <taxon>Rhodophyta</taxon>
        <taxon>Bangiophyceae</taxon>
        <taxon>Bangiales</taxon>
        <taxon>Bangiaceae</taxon>
        <taxon>Porphyra</taxon>
    </lineage>
</organism>
<keyword evidence="7 11" id="KW-0653">Protein transport</keyword>
<dbReference type="PANTHER" id="PTHR10585">
    <property type="entry name" value="ER LUMEN PROTEIN RETAINING RECEPTOR"/>
    <property type="match status" value="1"/>
</dbReference>
<keyword evidence="3 11" id="KW-0813">Transport</keyword>
<dbReference type="PROSITE" id="PS00951">
    <property type="entry name" value="ER_LUMEN_RECEPTOR_1"/>
    <property type="match status" value="1"/>
</dbReference>
<dbReference type="GO" id="GO:0016192">
    <property type="term" value="P:vesicle-mediated transport"/>
    <property type="evidence" value="ECO:0007669"/>
    <property type="project" value="UniProtKB-KW"/>
</dbReference>
<evidence type="ECO:0000256" key="9">
    <source>
        <dbReference type="ARBA" id="ARBA00023136"/>
    </source>
</evidence>
<feature type="transmembrane region" description="Helical" evidence="11">
    <location>
        <begin position="123"/>
        <end position="143"/>
    </location>
</feature>
<keyword evidence="9 11" id="KW-0472">Membrane</keyword>
<dbReference type="PRINTS" id="PR00660">
    <property type="entry name" value="ERLUMENR"/>
</dbReference>